<accession>A0A0A9G8I4</accession>
<reference evidence="1" key="2">
    <citation type="journal article" date="2015" name="Data Brief">
        <title>Shoot transcriptome of the giant reed, Arundo donax.</title>
        <authorList>
            <person name="Barrero R.A."/>
            <person name="Guerrero F.D."/>
            <person name="Moolhuijzen P."/>
            <person name="Goolsby J.A."/>
            <person name="Tidwell J."/>
            <person name="Bellgard S.E."/>
            <person name="Bellgard M.I."/>
        </authorList>
    </citation>
    <scope>NUCLEOTIDE SEQUENCE</scope>
    <source>
        <tissue evidence="1">Shoot tissue taken approximately 20 cm above the soil surface</tissue>
    </source>
</reference>
<sequence>MLTFSVSAMASLNYKVGQCHRSSVMVSYLFDVMMQKNSNTRIPPFFSNKEYRQKNLNSLIFIDIFH</sequence>
<dbReference type="AlphaFoldDB" id="A0A0A9G8I4"/>
<reference evidence="1" key="1">
    <citation type="submission" date="2014-09" db="EMBL/GenBank/DDBJ databases">
        <authorList>
            <person name="Magalhaes I.L.F."/>
            <person name="Oliveira U."/>
            <person name="Santos F.R."/>
            <person name="Vidigal T.H.D.A."/>
            <person name="Brescovit A.D."/>
            <person name="Santos A.J."/>
        </authorList>
    </citation>
    <scope>NUCLEOTIDE SEQUENCE</scope>
    <source>
        <tissue evidence="1">Shoot tissue taken approximately 20 cm above the soil surface</tissue>
    </source>
</reference>
<proteinExistence type="predicted"/>
<evidence type="ECO:0000313" key="1">
    <source>
        <dbReference type="EMBL" id="JAE21385.1"/>
    </source>
</evidence>
<dbReference type="EMBL" id="GBRH01176511">
    <property type="protein sequence ID" value="JAE21385.1"/>
    <property type="molecule type" value="Transcribed_RNA"/>
</dbReference>
<organism evidence="1">
    <name type="scientific">Arundo donax</name>
    <name type="common">Giant reed</name>
    <name type="synonym">Donax arundinaceus</name>
    <dbReference type="NCBI Taxonomy" id="35708"/>
    <lineage>
        <taxon>Eukaryota</taxon>
        <taxon>Viridiplantae</taxon>
        <taxon>Streptophyta</taxon>
        <taxon>Embryophyta</taxon>
        <taxon>Tracheophyta</taxon>
        <taxon>Spermatophyta</taxon>
        <taxon>Magnoliopsida</taxon>
        <taxon>Liliopsida</taxon>
        <taxon>Poales</taxon>
        <taxon>Poaceae</taxon>
        <taxon>PACMAD clade</taxon>
        <taxon>Arundinoideae</taxon>
        <taxon>Arundineae</taxon>
        <taxon>Arundo</taxon>
    </lineage>
</organism>
<protein>
    <submittedName>
        <fullName evidence="1">Uncharacterized protein</fullName>
    </submittedName>
</protein>
<name>A0A0A9G8I4_ARUDO</name>